<keyword evidence="8" id="KW-0325">Glycoprotein</keyword>
<feature type="domain" description="Cadherin" evidence="12">
    <location>
        <begin position="1838"/>
        <end position="1939"/>
    </location>
</feature>
<keyword evidence="4 9" id="KW-0106">Calcium</keyword>
<evidence type="ECO:0000256" key="5">
    <source>
        <dbReference type="ARBA" id="ARBA00022889"/>
    </source>
</evidence>
<feature type="compositionally biased region" description="Polar residues" evidence="10">
    <location>
        <begin position="2654"/>
        <end position="2666"/>
    </location>
</feature>
<evidence type="ECO:0000256" key="11">
    <source>
        <dbReference type="SAM" id="SignalP"/>
    </source>
</evidence>
<proteinExistence type="predicted"/>
<feature type="compositionally biased region" description="Basic and acidic residues" evidence="10">
    <location>
        <begin position="2772"/>
        <end position="2783"/>
    </location>
</feature>
<name>A0ABD0LAA9_9CAEN</name>
<feature type="region of interest" description="Disordered" evidence="10">
    <location>
        <begin position="2633"/>
        <end position="2670"/>
    </location>
</feature>
<dbReference type="PROSITE" id="PS50268">
    <property type="entry name" value="CADHERIN_2"/>
    <property type="match status" value="21"/>
</dbReference>
<dbReference type="InterPro" id="IPR020894">
    <property type="entry name" value="Cadherin_CS"/>
</dbReference>
<keyword evidence="5" id="KW-0130">Cell adhesion</keyword>
<dbReference type="GO" id="GO:0007155">
    <property type="term" value="P:cell adhesion"/>
    <property type="evidence" value="ECO:0007669"/>
    <property type="project" value="UniProtKB-KW"/>
</dbReference>
<feature type="domain" description="Cadherin" evidence="12">
    <location>
        <begin position="2045"/>
        <end position="2173"/>
    </location>
</feature>
<feature type="domain" description="Cadherin" evidence="12">
    <location>
        <begin position="476"/>
        <end position="582"/>
    </location>
</feature>
<feature type="domain" description="Cadherin" evidence="12">
    <location>
        <begin position="269"/>
        <end position="368"/>
    </location>
</feature>
<dbReference type="InterPro" id="IPR015919">
    <property type="entry name" value="Cadherin-like_sf"/>
</dbReference>
<dbReference type="InterPro" id="IPR039808">
    <property type="entry name" value="Cadherin"/>
</dbReference>
<dbReference type="GO" id="GO:0007163">
    <property type="term" value="P:establishment or maintenance of cell polarity"/>
    <property type="evidence" value="ECO:0007669"/>
    <property type="project" value="UniProtKB-ARBA"/>
</dbReference>
<feature type="domain" description="Cadherin" evidence="12">
    <location>
        <begin position="710"/>
        <end position="818"/>
    </location>
</feature>
<evidence type="ECO:0000256" key="10">
    <source>
        <dbReference type="SAM" id="MobiDB-lite"/>
    </source>
</evidence>
<dbReference type="FunFam" id="2.60.40.60:FF:000015">
    <property type="entry name" value="FAT atypical cadherin 1"/>
    <property type="match status" value="2"/>
</dbReference>
<keyword evidence="7" id="KW-0472">Membrane</keyword>
<protein>
    <recommendedName>
        <fullName evidence="12">Cadherin domain-containing protein</fullName>
    </recommendedName>
</protein>
<feature type="region of interest" description="Disordered" evidence="10">
    <location>
        <begin position="2839"/>
        <end position="2877"/>
    </location>
</feature>
<feature type="domain" description="Cadherin" evidence="12">
    <location>
        <begin position="1626"/>
        <end position="1730"/>
    </location>
</feature>
<evidence type="ECO:0000256" key="2">
    <source>
        <dbReference type="ARBA" id="ARBA00022692"/>
    </source>
</evidence>
<dbReference type="PANTHER" id="PTHR24027:SF438">
    <property type="entry name" value="CADHERIN 23"/>
    <property type="match status" value="1"/>
</dbReference>
<comment type="subcellular location">
    <subcellularLocation>
        <location evidence="1">Membrane</location>
    </subcellularLocation>
</comment>
<comment type="caution">
    <text evidence="13">The sequence shown here is derived from an EMBL/GenBank/DDBJ whole genome shotgun (WGS) entry which is preliminary data.</text>
</comment>
<sequence length="2898" mass="311678">MALIAVREVALKTATTSWLLVLLCAISIHLQTCDGQNASPPTFINVPTAAVPISEDASIGDTVFTCTGTDPDSDTSLLTFHIIAGNDDGVFSISDASSCVVTLAKQPDFEMTSSYSLTLEVADNDAFPTPLSSQHVFVVDVQDVNEFDPVFVDVPPLPITLQEDASSGTSVLTCSVQDNDSPAQPSGQHAFNITDGNTDGVFSLDSSTCLLTVSGQLDFETTPHYDVIIQATDKDPNAPRSSNFTFTIDVQDVNEKPTFKNLPAGPEDVAENTAVGTTIFTCTARDQDDSSLPRGQLEYSIKSGNEDGKFSVDSSTCAIQLVAGLDFETRTDYELEIRAMDQDPVQRMSVLRSLKLHVTDVNEHTPVFTNVPTTPTKVAETKKVGSEVLTCTATDDDSSTEPSGQLQYTIIGGNDDSKFAVDSTSCLVTVNDGLDFETKDAYSLTFQACDLDISPKCSTQVFDVEIVDKNESPVFDNPVSSPSVMENLPAGTLVFQCSATDEDNPSLPRGQLSFSLVSGNEDAAFTFTPPCRVETARPLDIEQRVEYELEIEVTDLDPDKPLNATHVFKVKVDDENDNTPYFFDIPPMPIVVPEDTLVGVPFWNCSGDDDDVDFELSGQEDTPPLIAVDILKNYFCLLLISDGNGEKFFELNPSNCSLSLQKPLDYEKKTLNFNLTVRLSDLDPTSPRSVEEVFELCVQNVNDNKPRWVTELPDKIEIMENSELSIYLGNCSASDADPVHDHSGLVRYRIKSGNKLNLFYLDPYTCELWINGLLDYEQKKGHTLKIQAYDLDPVAPLNSPVMKVYVRLLDENDMGPQCVAGLVTTEVSEATKARTVVMALNCSDVDSGASGSLQYLSRSDSDVIKVDKRTGQIKLLRTVDWDTEQHMYEMKVEVTDKGTPANSASATVRLLFVDADDIPPVWDSGAPYNASLSEDTARGSHVTLVGATDDDKADTLASTVVFGFESTPDPDWFVINKYTGEILTKTSLDWEERASVTFQVHAYSSDQYDARVITDVTVTIDDVNDRKPVFEQELYAGSVRENMATGTPILTVTALDPDSGQDGQVQYSIQDGPFQIDQTSGEITVKETLNYDSLQIYRVTVTASDLGTPSMTSQVDVIITVLPENEFTPSFVGGLVVYISEDIPPGTSVFQLSATDEDTGLDGTVWFSSSSSSTDLPFIVDDEGKVFLAAPLDFETVRNYSLPISVSDRSTTSPKSATSALQIIITDVNDLAPGCQRSPLAVSLYPWTSSASIATVDCVDDADTVNGQLEYSIIDSSSGELTVVAKPQQSSYDLLVEVSDGGNPQQTTSVSLPVIVEPEMTLVNLPDDVSFPENTAYGTVLFPVQTCCSWVPVKVEIVSGNDRNLFHLHHLTGDLVLLGQLDREVTSLHQLTITATDERGQTSTSTLDIHVLDDNDNTPIVTPVHSSVKIGELLPVGSIFAHVTATDADIGNNADITLGLQDTFDSTFSVDQNGDLKLEKSLDFESRQSYTLVITATDGGTPPLVGSATIQVNLVNADEFSPQFINGGGSVTLLEDSPVGVAVLVVSASDQDIPDVISYAIVTGNDDSTFFIRSDDGQVLLLKTLDRETVNSYTLGIQASNSLGDDVTISVQIHVADVDDNDPLFSSSVYEMHVPHDTAPGTILGHVTVTDADMGTNADFTVSIISGNIGNVFTLDGTAVKTAKTVRYDGIKEFVLVLRAEGTGGGTAQHRHSLAAVNIKVQPPLATPKFSNVTDTMSLPEDAHLDLLVYDFDATQLGASEGIAGNLRYVLRAGNADNHFTLDDKTGALYLVLELDYETRQSYALVVDAESRDNAAVKDTATLTVDVLNVNDNTPRPASAVFEFTVREDAANGELVGQVTFTDADDGAAGDVTLTMTGCDEFAVDPANGDVTVVGALDYGVVSIHDCLVSAVDGSSPTRTGAASVIISVLDVNNNAPVFQTSPYTVNLNENTAQGVTVGIVRATDSDSGSNSDVTYSLTSGDPSGTFSLDPVKGTLLLVGTLYVRVTPQYVLQVKASDGGIVQQTALTAVTVNVVDVNDHRPVFTEQSVDVPVDRTAAVGQMLTTVTATDDDLGSNAQITYIITAGNTGGLFAVDGATGEFTTAASLLEADDTYTITITARDHGVPIQTGDITVNVFVSPPKAPSGSSVSVLAFSVDENKAVGYVVGTVTPYPATSAVGYTIVSGNFEGSFELVKQADGTAALRVAKPLDHETYPWFQLLVDVDTGNSQTVGKLVKVEVLDVNDNSPKFSDPSIVVFVPENSPVGHTIWTLSVEDADNAATNGQIVFSVIPPDNPLLDVTAEGALFLKSSPDFEALQQLDVVVEAHDSGVPEMTSSVSVTLHVIDVEETQEVQVSSASTVYISTEIPYNAKVGQLVHQLTIANFPALTASPSATVSFLALDTAGAFSVNAATGEVTVTSPAKLQDGAAYFQWVVCRMVEAGGAVTSELAMLRVDTFDKYKHLVALQVASEVADVEADRLALLSRLQARFSSPHRVGIFSVIAHGSTARRRLLASQSLVLVYVVLDEAVDDLRNVRSVKRFLTQEQILQILQQSPDGTPVDGISMPSLPVDLVMPYQTGEETEEEKEFMDSTGEKKARVVSGKIMAGGGKVFTTPFPGFFLSDEFRRGSDISASSTTSLLDDDSGMGDSFHSARKSLTPSSPSNASARSGDESPFYILHSVQVHVEQRAVPGEMDVRNTQASCIMAAQPARQSARGSTSYSRGAPGWLSSRRDPSDMDERPPWLPSNPYARPGFHRGVNSRLTTSSTDVNSENNERVRLKDQTPGHEVTWQPKRNGPVQIFSEKLHWHAVSTIPKASPRREDALARDPVFAGWAKSLARRKRNAEEAPSKASVKPKKAEPSGKSGDKEKEKEAVDADDILASFTPRRSILYNAPTHSWF</sequence>
<dbReference type="PRINTS" id="PR00205">
    <property type="entry name" value="CADHERIN"/>
</dbReference>
<dbReference type="Pfam" id="PF00028">
    <property type="entry name" value="Cadherin"/>
    <property type="match status" value="19"/>
</dbReference>
<feature type="compositionally biased region" description="Basic and acidic residues" evidence="10">
    <location>
        <begin position="2729"/>
        <end position="2740"/>
    </location>
</feature>
<dbReference type="Proteomes" id="UP001519460">
    <property type="component" value="Unassembled WGS sequence"/>
</dbReference>
<feature type="compositionally biased region" description="Basic and acidic residues" evidence="10">
    <location>
        <begin position="2855"/>
        <end position="2873"/>
    </location>
</feature>
<evidence type="ECO:0000256" key="9">
    <source>
        <dbReference type="PROSITE-ProRule" id="PRU00043"/>
    </source>
</evidence>
<evidence type="ECO:0000313" key="13">
    <source>
        <dbReference type="EMBL" id="KAK7496158.1"/>
    </source>
</evidence>
<evidence type="ECO:0000256" key="7">
    <source>
        <dbReference type="ARBA" id="ARBA00023136"/>
    </source>
</evidence>
<dbReference type="GO" id="GO:0005509">
    <property type="term" value="F:calcium ion binding"/>
    <property type="evidence" value="ECO:0007669"/>
    <property type="project" value="UniProtKB-UniRule"/>
</dbReference>
<evidence type="ECO:0000256" key="1">
    <source>
        <dbReference type="ARBA" id="ARBA00004370"/>
    </source>
</evidence>
<feature type="domain" description="Cadherin" evidence="12">
    <location>
        <begin position="1422"/>
        <end position="1524"/>
    </location>
</feature>
<feature type="domain" description="Cadherin" evidence="12">
    <location>
        <begin position="2180"/>
        <end position="2249"/>
    </location>
</feature>
<keyword evidence="11" id="KW-0732">Signal</keyword>
<dbReference type="PROSITE" id="PS00232">
    <property type="entry name" value="CADHERIN_1"/>
    <property type="match status" value="4"/>
</dbReference>
<dbReference type="Gene3D" id="2.60.40.60">
    <property type="entry name" value="Cadherins"/>
    <property type="match status" value="22"/>
</dbReference>
<feature type="region of interest" description="Disordered" evidence="10">
    <location>
        <begin position="2708"/>
        <end position="2792"/>
    </location>
</feature>
<feature type="signal peptide" evidence="11">
    <location>
        <begin position="1"/>
        <end position="35"/>
    </location>
</feature>
<reference evidence="13 14" key="1">
    <citation type="journal article" date="2023" name="Sci. Data">
        <title>Genome assembly of the Korean intertidal mud-creeper Batillaria attramentaria.</title>
        <authorList>
            <person name="Patra A.K."/>
            <person name="Ho P.T."/>
            <person name="Jun S."/>
            <person name="Lee S.J."/>
            <person name="Kim Y."/>
            <person name="Won Y.J."/>
        </authorList>
    </citation>
    <scope>NUCLEOTIDE SEQUENCE [LARGE SCALE GENOMIC DNA]</scope>
    <source>
        <strain evidence="13">Wonlab-2016</strain>
    </source>
</reference>
<feature type="domain" description="Cadherin" evidence="12">
    <location>
        <begin position="819"/>
        <end position="922"/>
    </location>
</feature>
<feature type="domain" description="Cadherin" evidence="12">
    <location>
        <begin position="1731"/>
        <end position="1837"/>
    </location>
</feature>
<feature type="domain" description="Cadherin" evidence="12">
    <location>
        <begin position="45"/>
        <end position="151"/>
    </location>
</feature>
<feature type="domain" description="Cadherin" evidence="12">
    <location>
        <begin position="1139"/>
        <end position="1235"/>
    </location>
</feature>
<feature type="domain" description="Cadherin" evidence="12">
    <location>
        <begin position="153"/>
        <end position="259"/>
    </location>
</feature>
<dbReference type="SMART" id="SM00112">
    <property type="entry name" value="CA"/>
    <property type="match status" value="22"/>
</dbReference>
<keyword evidence="3" id="KW-0677">Repeat</keyword>
<dbReference type="FunFam" id="2.60.40.60:FF:000020">
    <property type="entry name" value="Dachsous cadherin-related 1b"/>
    <property type="match status" value="2"/>
</dbReference>
<dbReference type="PANTHER" id="PTHR24027">
    <property type="entry name" value="CADHERIN-23"/>
    <property type="match status" value="1"/>
</dbReference>
<dbReference type="InterPro" id="IPR002126">
    <property type="entry name" value="Cadherin-like_dom"/>
</dbReference>
<feature type="domain" description="Cadherin" evidence="12">
    <location>
        <begin position="924"/>
        <end position="1030"/>
    </location>
</feature>
<feature type="domain" description="Cadherin" evidence="12">
    <location>
        <begin position="370"/>
        <end position="475"/>
    </location>
</feature>
<evidence type="ECO:0000256" key="8">
    <source>
        <dbReference type="ARBA" id="ARBA00023180"/>
    </source>
</evidence>
<keyword evidence="6" id="KW-1133">Transmembrane helix</keyword>
<dbReference type="FunFam" id="2.60.40.60:FF:000116">
    <property type="entry name" value="Dachsous cadherin-related 2"/>
    <property type="match status" value="1"/>
</dbReference>
<feature type="compositionally biased region" description="Polar residues" evidence="10">
    <location>
        <begin position="2709"/>
        <end position="2720"/>
    </location>
</feature>
<evidence type="ECO:0000259" key="12">
    <source>
        <dbReference type="PROSITE" id="PS50268"/>
    </source>
</evidence>
<evidence type="ECO:0000313" key="14">
    <source>
        <dbReference type="Proteomes" id="UP001519460"/>
    </source>
</evidence>
<evidence type="ECO:0000256" key="6">
    <source>
        <dbReference type="ARBA" id="ARBA00022989"/>
    </source>
</evidence>
<feature type="domain" description="Cadherin" evidence="12">
    <location>
        <begin position="1531"/>
        <end position="1625"/>
    </location>
</feature>
<evidence type="ECO:0000256" key="3">
    <source>
        <dbReference type="ARBA" id="ARBA00022737"/>
    </source>
</evidence>
<dbReference type="SUPFAM" id="SSF49313">
    <property type="entry name" value="Cadherin-like"/>
    <property type="match status" value="22"/>
</dbReference>
<feature type="domain" description="Cadherin" evidence="12">
    <location>
        <begin position="584"/>
        <end position="708"/>
    </location>
</feature>
<dbReference type="EMBL" id="JACVVK020000069">
    <property type="protein sequence ID" value="KAK7496158.1"/>
    <property type="molecule type" value="Genomic_DNA"/>
</dbReference>
<feature type="compositionally biased region" description="Polar residues" evidence="10">
    <location>
        <begin position="2759"/>
        <end position="2771"/>
    </location>
</feature>
<feature type="domain" description="Cadherin" evidence="12">
    <location>
        <begin position="1031"/>
        <end position="1131"/>
    </location>
</feature>
<feature type="chain" id="PRO_5044876444" description="Cadherin domain-containing protein" evidence="11">
    <location>
        <begin position="36"/>
        <end position="2898"/>
    </location>
</feature>
<keyword evidence="14" id="KW-1185">Reference proteome</keyword>
<accession>A0ABD0LAA9</accession>
<organism evidence="13 14">
    <name type="scientific">Batillaria attramentaria</name>
    <dbReference type="NCBI Taxonomy" id="370345"/>
    <lineage>
        <taxon>Eukaryota</taxon>
        <taxon>Metazoa</taxon>
        <taxon>Spiralia</taxon>
        <taxon>Lophotrochozoa</taxon>
        <taxon>Mollusca</taxon>
        <taxon>Gastropoda</taxon>
        <taxon>Caenogastropoda</taxon>
        <taxon>Sorbeoconcha</taxon>
        <taxon>Cerithioidea</taxon>
        <taxon>Batillariidae</taxon>
        <taxon>Batillaria</taxon>
    </lineage>
</organism>
<dbReference type="GO" id="GO:0016020">
    <property type="term" value="C:membrane"/>
    <property type="evidence" value="ECO:0007669"/>
    <property type="project" value="UniProtKB-SubCell"/>
</dbReference>
<evidence type="ECO:0000256" key="4">
    <source>
        <dbReference type="ARBA" id="ARBA00022837"/>
    </source>
</evidence>
<feature type="domain" description="Cadherin" evidence="12">
    <location>
        <begin position="1353"/>
        <end position="1421"/>
    </location>
</feature>
<dbReference type="CDD" id="cd11304">
    <property type="entry name" value="Cadherin_repeat"/>
    <property type="match status" value="22"/>
</dbReference>
<feature type="domain" description="Cadherin" evidence="12">
    <location>
        <begin position="1940"/>
        <end position="2044"/>
    </location>
</feature>
<feature type="domain" description="Cadherin" evidence="12">
    <location>
        <begin position="2250"/>
        <end position="2361"/>
    </location>
</feature>
<keyword evidence="2" id="KW-0812">Transmembrane</keyword>
<gene>
    <name evidence="13" type="ORF">BaRGS_00012568</name>
</gene>